<keyword evidence="1" id="KW-0472">Membrane</keyword>
<accession>A0A816VKF9</accession>
<evidence type="ECO:0000313" key="3">
    <source>
        <dbReference type="Proteomes" id="UP000663856"/>
    </source>
</evidence>
<feature type="transmembrane region" description="Helical" evidence="1">
    <location>
        <begin position="191"/>
        <end position="213"/>
    </location>
</feature>
<dbReference type="AlphaFoldDB" id="A0A816VKF9"/>
<keyword evidence="1" id="KW-1133">Transmembrane helix</keyword>
<dbReference type="Proteomes" id="UP000663856">
    <property type="component" value="Unassembled WGS sequence"/>
</dbReference>
<organism evidence="2 3">
    <name type="scientific">Rotaria magnacalcarata</name>
    <dbReference type="NCBI Taxonomy" id="392030"/>
    <lineage>
        <taxon>Eukaryota</taxon>
        <taxon>Metazoa</taxon>
        <taxon>Spiralia</taxon>
        <taxon>Gnathifera</taxon>
        <taxon>Rotifera</taxon>
        <taxon>Eurotatoria</taxon>
        <taxon>Bdelloidea</taxon>
        <taxon>Philodinida</taxon>
        <taxon>Philodinidae</taxon>
        <taxon>Rotaria</taxon>
    </lineage>
</organism>
<keyword evidence="1" id="KW-0812">Transmembrane</keyword>
<name>A0A816VKF9_9BILA</name>
<comment type="caution">
    <text evidence="2">The sequence shown here is derived from an EMBL/GenBank/DDBJ whole genome shotgun (WGS) entry which is preliminary data.</text>
</comment>
<dbReference type="EMBL" id="CAJNRF010010569">
    <property type="protein sequence ID" value="CAF2121957.1"/>
    <property type="molecule type" value="Genomic_DNA"/>
</dbReference>
<evidence type="ECO:0000313" key="2">
    <source>
        <dbReference type="EMBL" id="CAF2121957.1"/>
    </source>
</evidence>
<evidence type="ECO:0000256" key="1">
    <source>
        <dbReference type="SAM" id="Phobius"/>
    </source>
</evidence>
<reference evidence="2" key="1">
    <citation type="submission" date="2021-02" db="EMBL/GenBank/DDBJ databases">
        <authorList>
            <person name="Nowell W R."/>
        </authorList>
    </citation>
    <scope>NUCLEOTIDE SEQUENCE</scope>
</reference>
<sequence length="228" mass="26274">MSKSLTQFYSNRYINATVLPSDLFYLQMKSSFEQFMSLTTNELLLSLEIIRKTKHADAFSLDVGHIMIYTQHAYAEPSVIYDKSGITKLFKIPGIYKGCFMIESLLQSTLECFYNQTCINQLNSYLLSNSSLDVKALDSSLTSRFVEKSTMEELINKLLIEQWNLSMIHENYYNACQPISCIYSYTTRNDIIYILTIVIGLVGGIIEILKFVIPPVIQSFAQYWFKTK</sequence>
<protein>
    <submittedName>
        <fullName evidence="2">Uncharacterized protein</fullName>
    </submittedName>
</protein>
<proteinExistence type="predicted"/>
<gene>
    <name evidence="2" type="ORF">WKI299_LOCUS24576</name>
</gene>